<gene>
    <name evidence="1" type="ORF">S12H4_24827</name>
</gene>
<reference evidence="1" key="1">
    <citation type="journal article" date="2014" name="Front. Microbiol.">
        <title>High frequency of phylogenetically diverse reductive dehalogenase-homologous genes in deep subseafloor sedimentary metagenomes.</title>
        <authorList>
            <person name="Kawai M."/>
            <person name="Futagami T."/>
            <person name="Toyoda A."/>
            <person name="Takaki Y."/>
            <person name="Nishi S."/>
            <person name="Hori S."/>
            <person name="Arai W."/>
            <person name="Tsubouchi T."/>
            <person name="Morono Y."/>
            <person name="Uchiyama I."/>
            <person name="Ito T."/>
            <person name="Fujiyama A."/>
            <person name="Inagaki F."/>
            <person name="Takami H."/>
        </authorList>
    </citation>
    <scope>NUCLEOTIDE SEQUENCE</scope>
    <source>
        <strain evidence="1">Expedition CK06-06</strain>
    </source>
</reference>
<comment type="caution">
    <text evidence="1">The sequence shown here is derived from an EMBL/GenBank/DDBJ whole genome shotgun (WGS) entry which is preliminary data.</text>
</comment>
<accession>X1RMB6</accession>
<name>X1RMB6_9ZZZZ</name>
<protein>
    <submittedName>
        <fullName evidence="1">Uncharacterized protein</fullName>
    </submittedName>
</protein>
<sequence length="32" mass="3832">PELEEKYSWKHIAELTMHSYQAAISSKLEKQR</sequence>
<organism evidence="1">
    <name type="scientific">marine sediment metagenome</name>
    <dbReference type="NCBI Taxonomy" id="412755"/>
    <lineage>
        <taxon>unclassified sequences</taxon>
        <taxon>metagenomes</taxon>
        <taxon>ecological metagenomes</taxon>
    </lineage>
</organism>
<proteinExistence type="predicted"/>
<evidence type="ECO:0000313" key="1">
    <source>
        <dbReference type="EMBL" id="GAI81897.1"/>
    </source>
</evidence>
<feature type="non-terminal residue" evidence="1">
    <location>
        <position position="1"/>
    </location>
</feature>
<dbReference type="AlphaFoldDB" id="X1RMB6"/>
<dbReference type="EMBL" id="BARW01013623">
    <property type="protein sequence ID" value="GAI81897.1"/>
    <property type="molecule type" value="Genomic_DNA"/>
</dbReference>